<evidence type="ECO:0000256" key="28">
    <source>
        <dbReference type="SAM" id="MobiDB-lite"/>
    </source>
</evidence>
<dbReference type="InterPro" id="IPR003598">
    <property type="entry name" value="Ig_sub2"/>
</dbReference>
<evidence type="ECO:0000256" key="6">
    <source>
        <dbReference type="ARBA" id="ARBA00022614"/>
    </source>
</evidence>
<keyword evidence="9 26" id="KW-0479">Metal-binding</keyword>
<dbReference type="SUPFAM" id="SSF48726">
    <property type="entry name" value="Immunoglobulin"/>
    <property type="match status" value="4"/>
</dbReference>
<dbReference type="PROSITE" id="PS01208">
    <property type="entry name" value="VWFC_1"/>
    <property type="match status" value="1"/>
</dbReference>
<dbReference type="PROSITE" id="PS50292">
    <property type="entry name" value="PEROXIDASE_3"/>
    <property type="match status" value="1"/>
</dbReference>
<dbReference type="Gene3D" id="6.20.200.20">
    <property type="match status" value="1"/>
</dbReference>
<dbReference type="InterPro" id="IPR001007">
    <property type="entry name" value="VWF_dom"/>
</dbReference>
<dbReference type="InterPro" id="IPR036179">
    <property type="entry name" value="Ig-like_dom_sf"/>
</dbReference>
<comment type="catalytic activity">
    <reaction evidence="24">
        <text>hypobromite + L-tyrosyl-[protein] + H(+) = 3-bromo-L-tyrosyl-[protein] + H2O</text>
        <dbReference type="Rhea" id="RHEA:69356"/>
        <dbReference type="Rhea" id="RHEA-COMP:10136"/>
        <dbReference type="Rhea" id="RHEA-COMP:17686"/>
        <dbReference type="ChEBI" id="CHEBI:15377"/>
        <dbReference type="ChEBI" id="CHEBI:15378"/>
        <dbReference type="ChEBI" id="CHEBI:29250"/>
        <dbReference type="ChEBI" id="CHEBI:46858"/>
        <dbReference type="ChEBI" id="CHEBI:183512"/>
    </reaction>
    <physiologicalReaction direction="left-to-right" evidence="24">
        <dbReference type="Rhea" id="RHEA:69357"/>
    </physiologicalReaction>
</comment>
<comment type="catalytic activity">
    <reaction evidence="23">
        <text>L-tyrosyl-[protein] + bromide + H2O2 + H(+) = 3-bromo-L-tyrosyl-[protein] + 2 H2O</text>
        <dbReference type="Rhea" id="RHEA:69360"/>
        <dbReference type="Rhea" id="RHEA-COMP:10136"/>
        <dbReference type="Rhea" id="RHEA-COMP:17686"/>
        <dbReference type="ChEBI" id="CHEBI:15377"/>
        <dbReference type="ChEBI" id="CHEBI:15378"/>
        <dbReference type="ChEBI" id="CHEBI:15858"/>
        <dbReference type="ChEBI" id="CHEBI:16240"/>
        <dbReference type="ChEBI" id="CHEBI:46858"/>
        <dbReference type="ChEBI" id="CHEBI:183512"/>
    </reaction>
    <physiologicalReaction direction="left-to-right" evidence="23">
        <dbReference type="Rhea" id="RHEA:69361"/>
    </physiologicalReaction>
</comment>
<dbReference type="PANTHER" id="PTHR11475:SF58">
    <property type="entry name" value="PEROXIDASIN"/>
    <property type="match status" value="1"/>
</dbReference>
<evidence type="ECO:0000256" key="19">
    <source>
        <dbReference type="ARBA" id="ARBA00023319"/>
    </source>
</evidence>
<accession>A0A2P2HZE6</accession>
<evidence type="ECO:0000256" key="14">
    <source>
        <dbReference type="ARBA" id="ARBA00023002"/>
    </source>
</evidence>
<dbReference type="InterPro" id="IPR013783">
    <property type="entry name" value="Ig-like_fold"/>
</dbReference>
<dbReference type="GO" id="GO:0005615">
    <property type="term" value="C:extracellular space"/>
    <property type="evidence" value="ECO:0007669"/>
    <property type="project" value="TreeGrafter"/>
</dbReference>
<evidence type="ECO:0000256" key="2">
    <source>
        <dbReference type="ARBA" id="ARBA00004167"/>
    </source>
</evidence>
<comment type="cofactor">
    <cofactor evidence="1">
        <name>heme b</name>
        <dbReference type="ChEBI" id="CHEBI:60344"/>
    </cofactor>
</comment>
<dbReference type="FunFam" id="2.60.40.10:FF:000032">
    <property type="entry name" value="palladin isoform X1"/>
    <property type="match status" value="1"/>
</dbReference>
<keyword evidence="8" id="KW-0812">Transmembrane</keyword>
<dbReference type="InterPro" id="IPR001611">
    <property type="entry name" value="Leu-rich_rpt"/>
</dbReference>
<keyword evidence="4" id="KW-0964">Secreted</keyword>
<dbReference type="SMART" id="SM00214">
    <property type="entry name" value="VWC"/>
    <property type="match status" value="1"/>
</dbReference>
<comment type="similarity">
    <text evidence="25">Belongs to the peroxidase family. XPO subfamily.</text>
</comment>
<feature type="signal peptide" evidence="29">
    <location>
        <begin position="1"/>
        <end position="29"/>
    </location>
</feature>
<keyword evidence="19" id="KW-0393">Immunoglobulin domain</keyword>
<dbReference type="Gene3D" id="3.80.10.10">
    <property type="entry name" value="Ribonuclease Inhibitor"/>
    <property type="match status" value="1"/>
</dbReference>
<feature type="compositionally biased region" description="Basic and acidic residues" evidence="28">
    <location>
        <begin position="1500"/>
        <end position="1516"/>
    </location>
</feature>
<feature type="coiled-coil region" evidence="27">
    <location>
        <begin position="1519"/>
        <end position="1546"/>
    </location>
</feature>
<keyword evidence="17" id="KW-1015">Disulfide bond</keyword>
<evidence type="ECO:0000256" key="10">
    <source>
        <dbReference type="ARBA" id="ARBA00022729"/>
    </source>
</evidence>
<dbReference type="GO" id="GO:0006979">
    <property type="term" value="P:response to oxidative stress"/>
    <property type="evidence" value="ECO:0007669"/>
    <property type="project" value="InterPro"/>
</dbReference>
<dbReference type="FunFam" id="2.60.40.10:FF:000008">
    <property type="entry name" value="roundabout homolog 2 isoform X2"/>
    <property type="match status" value="1"/>
</dbReference>
<keyword evidence="15 26" id="KW-0408">Iron</keyword>
<keyword evidence="11" id="KW-0677">Repeat</keyword>
<comment type="subcellular location">
    <subcellularLocation>
        <location evidence="2">Membrane</location>
        <topology evidence="2">Single-pass membrane protein</topology>
    </subcellularLocation>
    <subcellularLocation>
        <location evidence="3">Secreted</location>
    </subcellularLocation>
</comment>
<comment type="catalytic activity">
    <reaction evidence="20">
        <text>bromide + H2O2 = hypobromite + H2O</text>
        <dbReference type="Rhea" id="RHEA:66016"/>
        <dbReference type="ChEBI" id="CHEBI:15377"/>
        <dbReference type="ChEBI" id="CHEBI:15858"/>
        <dbReference type="ChEBI" id="CHEBI:16240"/>
        <dbReference type="ChEBI" id="CHEBI:29250"/>
    </reaction>
    <physiologicalReaction direction="left-to-right" evidence="20">
        <dbReference type="Rhea" id="RHEA:66017"/>
    </physiologicalReaction>
</comment>
<feature type="domain" description="Ig-like" evidence="31">
    <location>
        <begin position="341"/>
        <end position="427"/>
    </location>
</feature>
<name>A0A2P2HZE6_9CRUS</name>
<keyword evidence="18" id="KW-0325">Glycoprotein</keyword>
<keyword evidence="12" id="KW-0106">Calcium</keyword>
<evidence type="ECO:0000256" key="3">
    <source>
        <dbReference type="ARBA" id="ARBA00004613"/>
    </source>
</evidence>
<dbReference type="Gene3D" id="1.10.640.10">
    <property type="entry name" value="Haem peroxidase domain superfamily, animal type"/>
    <property type="match status" value="1"/>
</dbReference>
<comment type="catalytic activity">
    <reaction evidence="21">
        <text>L-lysyl-[collagen] + L-methionyl-[collagen] + H2O2 = [collagen]-L-lysyl-N-S-L-methionyl-[collagen] + 2 H2O + H(+)</text>
        <dbReference type="Rhea" id="RHEA:66020"/>
        <dbReference type="Rhea" id="RHEA-COMP:12751"/>
        <dbReference type="Rhea" id="RHEA-COMP:16949"/>
        <dbReference type="Rhea" id="RHEA-COMP:16951"/>
        <dbReference type="ChEBI" id="CHEBI:15377"/>
        <dbReference type="ChEBI" id="CHEBI:15378"/>
        <dbReference type="ChEBI" id="CHEBI:16044"/>
        <dbReference type="ChEBI" id="CHEBI:16240"/>
        <dbReference type="ChEBI" id="CHEBI:29969"/>
        <dbReference type="ChEBI" id="CHEBI:166867"/>
    </reaction>
    <physiologicalReaction direction="left-to-right" evidence="21">
        <dbReference type="Rhea" id="RHEA:66021"/>
    </physiologicalReaction>
</comment>
<evidence type="ECO:0000256" key="26">
    <source>
        <dbReference type="PIRSR" id="PIRSR619791-2"/>
    </source>
</evidence>
<evidence type="ECO:0000259" key="31">
    <source>
        <dbReference type="PROSITE" id="PS50835"/>
    </source>
</evidence>
<dbReference type="PANTHER" id="PTHR11475">
    <property type="entry name" value="OXIDASE/PEROXIDASE"/>
    <property type="match status" value="1"/>
</dbReference>
<evidence type="ECO:0000256" key="13">
    <source>
        <dbReference type="ARBA" id="ARBA00022989"/>
    </source>
</evidence>
<dbReference type="FunFam" id="2.60.40.10:FF:000189">
    <property type="entry name" value="Neogenin isoform 3"/>
    <property type="match status" value="1"/>
</dbReference>
<comment type="catalytic activity">
    <reaction evidence="22">
        <text>L-lysyl-[collagen] + L-methionyl-[collagen] + hypobromite = [collagen]-L-lysyl-N-S-L-methionyl-[collagen] + bromide + H2O + H(+)</text>
        <dbReference type="Rhea" id="RHEA:66024"/>
        <dbReference type="Rhea" id="RHEA-COMP:12751"/>
        <dbReference type="Rhea" id="RHEA-COMP:16949"/>
        <dbReference type="Rhea" id="RHEA-COMP:16951"/>
        <dbReference type="ChEBI" id="CHEBI:15377"/>
        <dbReference type="ChEBI" id="CHEBI:15378"/>
        <dbReference type="ChEBI" id="CHEBI:15858"/>
        <dbReference type="ChEBI" id="CHEBI:16044"/>
        <dbReference type="ChEBI" id="CHEBI:29250"/>
        <dbReference type="ChEBI" id="CHEBI:29969"/>
        <dbReference type="ChEBI" id="CHEBI:166867"/>
    </reaction>
    <physiologicalReaction direction="left-to-right" evidence="22">
        <dbReference type="Rhea" id="RHEA:66025"/>
    </physiologicalReaction>
</comment>
<dbReference type="InterPro" id="IPR034824">
    <property type="entry name" value="Peroxidasin_peroxidase"/>
</dbReference>
<evidence type="ECO:0000256" key="16">
    <source>
        <dbReference type="ARBA" id="ARBA00023136"/>
    </source>
</evidence>
<dbReference type="GO" id="GO:0020037">
    <property type="term" value="F:heme binding"/>
    <property type="evidence" value="ECO:0007669"/>
    <property type="project" value="InterPro"/>
</dbReference>
<dbReference type="Pfam" id="PF23334">
    <property type="entry name" value="VWC2L_2nd"/>
    <property type="match status" value="1"/>
</dbReference>
<dbReference type="CDD" id="cd09826">
    <property type="entry name" value="peroxidasin_like"/>
    <property type="match status" value="1"/>
</dbReference>
<dbReference type="Pfam" id="PF07679">
    <property type="entry name" value="I-set"/>
    <property type="match status" value="4"/>
</dbReference>
<reference evidence="32" key="1">
    <citation type="journal article" date="2018" name="Biosci. Biotechnol. Biochem.">
        <title>Polysaccharide hydrolase of the hadal zone amphipods Hirondellea gigas.</title>
        <authorList>
            <person name="Kobayashi H."/>
            <person name="Nagahama T."/>
            <person name="Arai W."/>
            <person name="Sasagawa Y."/>
            <person name="Umeda M."/>
            <person name="Hayashi T."/>
            <person name="Nikaido I."/>
            <person name="Watanabe H."/>
            <person name="Oguri K."/>
            <person name="Kitazato H."/>
            <person name="Fujioka K."/>
            <person name="Kido Y."/>
            <person name="Takami H."/>
        </authorList>
    </citation>
    <scope>NUCLEOTIDE SEQUENCE</scope>
    <source>
        <tissue evidence="32">Whole body</tissue>
    </source>
</reference>
<keyword evidence="10 29" id="KW-0732">Signal</keyword>
<dbReference type="Gene3D" id="2.60.40.10">
    <property type="entry name" value="Immunoglobulins"/>
    <property type="match status" value="4"/>
</dbReference>
<feature type="domain" description="VWFC" evidence="30">
    <location>
        <begin position="1557"/>
        <end position="1615"/>
    </location>
</feature>
<feature type="domain" description="Ig-like" evidence="31">
    <location>
        <begin position="244"/>
        <end position="331"/>
    </location>
</feature>
<dbReference type="PRINTS" id="PR00457">
    <property type="entry name" value="ANPEROXIDASE"/>
</dbReference>
<dbReference type="Pfam" id="PF03098">
    <property type="entry name" value="An_peroxidase"/>
    <property type="match status" value="1"/>
</dbReference>
<evidence type="ECO:0000256" key="9">
    <source>
        <dbReference type="ARBA" id="ARBA00022723"/>
    </source>
</evidence>
<dbReference type="GO" id="GO:0046872">
    <property type="term" value="F:metal ion binding"/>
    <property type="evidence" value="ECO:0007669"/>
    <property type="project" value="UniProtKB-KW"/>
</dbReference>
<feature type="domain" description="Ig-like" evidence="31">
    <location>
        <begin position="525"/>
        <end position="611"/>
    </location>
</feature>
<dbReference type="InterPro" id="IPR003591">
    <property type="entry name" value="Leu-rich_rpt_typical-subtyp"/>
</dbReference>
<dbReference type="FunFam" id="1.10.640.10:FF:000001">
    <property type="entry name" value="Peroxidasin homolog"/>
    <property type="match status" value="1"/>
</dbReference>
<organism evidence="32">
    <name type="scientific">Hirondellea gigas</name>
    <dbReference type="NCBI Taxonomy" id="1518452"/>
    <lineage>
        <taxon>Eukaryota</taxon>
        <taxon>Metazoa</taxon>
        <taxon>Ecdysozoa</taxon>
        <taxon>Arthropoda</taxon>
        <taxon>Crustacea</taxon>
        <taxon>Multicrustacea</taxon>
        <taxon>Malacostraca</taxon>
        <taxon>Eumalacostraca</taxon>
        <taxon>Peracarida</taxon>
        <taxon>Amphipoda</taxon>
        <taxon>Amphilochidea</taxon>
        <taxon>Lysianassida</taxon>
        <taxon>Lysianassidira</taxon>
        <taxon>Lysianassoidea</taxon>
        <taxon>Lysianassidae</taxon>
        <taxon>Hirondellea</taxon>
    </lineage>
</organism>
<feature type="binding site" description="axial binding residue" evidence="26">
    <location>
        <position position="1075"/>
    </location>
    <ligand>
        <name>heme b</name>
        <dbReference type="ChEBI" id="CHEBI:60344"/>
    </ligand>
    <ligandPart>
        <name>Fe</name>
        <dbReference type="ChEBI" id="CHEBI:18248"/>
    </ligandPart>
</feature>
<dbReference type="InterPro" id="IPR019791">
    <property type="entry name" value="Haem_peroxidase_animal"/>
</dbReference>
<evidence type="ECO:0000256" key="17">
    <source>
        <dbReference type="ARBA" id="ARBA00023157"/>
    </source>
</evidence>
<dbReference type="SUPFAM" id="SSF52058">
    <property type="entry name" value="L domain-like"/>
    <property type="match status" value="1"/>
</dbReference>
<feature type="region of interest" description="Disordered" evidence="28">
    <location>
        <begin position="1491"/>
        <end position="1516"/>
    </location>
</feature>
<keyword evidence="7 26" id="KW-0349">Heme</keyword>
<dbReference type="SMART" id="SM00409">
    <property type="entry name" value="IG"/>
    <property type="match status" value="4"/>
</dbReference>
<evidence type="ECO:0000256" key="22">
    <source>
        <dbReference type="ARBA" id="ARBA00048396"/>
    </source>
</evidence>
<dbReference type="SMART" id="SM00408">
    <property type="entry name" value="IGc2"/>
    <property type="match status" value="4"/>
</dbReference>
<evidence type="ECO:0000256" key="12">
    <source>
        <dbReference type="ARBA" id="ARBA00022837"/>
    </source>
</evidence>
<dbReference type="SUPFAM" id="SSF57603">
    <property type="entry name" value="FnI-like domain"/>
    <property type="match status" value="1"/>
</dbReference>
<dbReference type="EMBL" id="IACF01001451">
    <property type="protein sequence ID" value="LAB67151.1"/>
    <property type="molecule type" value="mRNA"/>
</dbReference>
<keyword evidence="5" id="KW-0575">Peroxidase</keyword>
<dbReference type="InterPro" id="IPR037120">
    <property type="entry name" value="Haem_peroxidase_sf_animal"/>
</dbReference>
<dbReference type="PROSITE" id="PS50835">
    <property type="entry name" value="IG_LIKE"/>
    <property type="match status" value="4"/>
</dbReference>
<evidence type="ECO:0000256" key="24">
    <source>
        <dbReference type="ARBA" id="ARBA00049501"/>
    </source>
</evidence>
<evidence type="ECO:0000256" key="1">
    <source>
        <dbReference type="ARBA" id="ARBA00001970"/>
    </source>
</evidence>
<dbReference type="InterPro" id="IPR032675">
    <property type="entry name" value="LRR_dom_sf"/>
</dbReference>
<keyword evidence="27" id="KW-0175">Coiled coil</keyword>
<evidence type="ECO:0000256" key="15">
    <source>
        <dbReference type="ARBA" id="ARBA00023004"/>
    </source>
</evidence>
<evidence type="ECO:0000256" key="5">
    <source>
        <dbReference type="ARBA" id="ARBA00022559"/>
    </source>
</evidence>
<evidence type="ECO:0000313" key="32">
    <source>
        <dbReference type="EMBL" id="LAB67151.1"/>
    </source>
</evidence>
<evidence type="ECO:0000256" key="27">
    <source>
        <dbReference type="SAM" id="Coils"/>
    </source>
</evidence>
<dbReference type="InterPro" id="IPR013098">
    <property type="entry name" value="Ig_I-set"/>
</dbReference>
<feature type="chain" id="PRO_5015115906" evidence="29">
    <location>
        <begin position="30"/>
        <end position="1615"/>
    </location>
</feature>
<dbReference type="GO" id="GO:0004601">
    <property type="term" value="F:peroxidase activity"/>
    <property type="evidence" value="ECO:0007669"/>
    <property type="project" value="UniProtKB-KW"/>
</dbReference>
<evidence type="ECO:0000256" key="21">
    <source>
        <dbReference type="ARBA" id="ARBA00047610"/>
    </source>
</evidence>
<dbReference type="SMART" id="SM00082">
    <property type="entry name" value="LRRCT"/>
    <property type="match status" value="1"/>
</dbReference>
<sequence>MYQEDKKHRVMPLVLLVCVVVFISHASLAQTNIRCPEKCLCFRTTVRCMFVQLNAIPRVPPETTILDLRFNKIRSIAPGAFRQLGRLNTLLLNNNHISRLQSGAFEGLERVRYLYLYKNRIRHIDRDVFKNLNHLEQLYLHFNDISSFQADTFSSLPSLQRLFLHNNRLQHVPAGAFRNLQSLRRLRLDSNALVCDCQMLWLAQMVKEKKDQTLVAATCEQPRGLQGKSVISLNDSHFHCVGMPQIREGPQDVEVSFGGTASFTCRVDGEPAPEIVWLHNNEIISEASPRYSVLNDGTLRIQNAQGVDAGFYECRATNPMGEVVSRKATVSMQHVHPDPSPALIIQEPQNQNVTEHSRLVLPCNVTGHPPPQITWSKEGGGLEIGTRIHVSVLNSLIFSSINRTDRGVYTCVASNNLGTMTASAAIGVYAPIHFTTEPIDQYVTVGQAAQFTCKAVGFPEPELSWLRNGLVLGPTPRVSISIGGEAIRLLDVSKADEEEYTCRANNEVSIGEAVANLYIRETLAPVIMKEPLDQTAEAGQREVRLKCEVEGLPAPTVVWKKDGYLMQDSERYKIEADGSLYVYNISRDDAGMYECSAQNSVGFVAARASLTVIEEPRLAGVGDEFFRESFLEANAKVNRALNMTLNQLFNRDRPRQPLPHELLRIFRFPSLEAREIARAAEKIEQTLQIVHRHVESGMVFNLTDFNYQGLLSPDNLELLTNLSGCLAHRRTVSCSDMCFHLKYRTIDGTCNNMDNPIWGSSLTGFQRLLPPIYENGFNSPVGWSKTKVYYGYFKPSPRLVSTRIMSNEASSPDEQCTHMLMQWGQFLDHDIDHALPSISTESFREGIDCRRSCAYSAPCFPIEIPYDDPRVYRHRCMEFTRSSAVCGSGMTSVFFNTVLPREQINQLTSFIDASQVYGSSYSETQQLRNFTDNLGEMRIGISMPSGKPLMPFSGGAPIDCRRDHGESAIDCFLAGDVRANEQTALLGMHTIWFREHNRIAKDLKRVNPHWDGDTIFHETRKILGSLMQHITYKHWLPHILGHKAMAQLGPYKGYDPTVNPTISNSFATAAFRFGHTLVNPMLHRLNATFQPTRHGHLPLHKAFFSPWRLVQEGGVDPLMRGLLATPAKLKKAGQFLNTELTEKLFRSAHEVALDLAAINIQRGRDHALPGYLEWRKYCNLSEPNSFDDLRQDIRSDEVRRKLHQLYGHPGNVDVWVGGLLEDVVEGGRVGPTLACILADQFRRLRDGDRFWYENPSIFKPEQLLQIRRMTLGRILCSGGDDIQDVTKNVFILPHNQQPAFVPCSTLPELDLRFWAECCKDCRNAGYFNSLIRTPGLRLRRSAEYSYKEDKEDGISAESELYQHGRVTFSNNDLINNEYNSGNASYSNESSSGISGDGIFYAKVSRSHNRKKLNLNNFDVRLANIGEENRNLSASRQYGFKTSTEEKGDDSVPDDLMNSNGDEELEASNMKKRYTRIESKTRVPIAFPEEPVSTFNRGRHQGREEEREVQHSSDGTEERIEGIEALVQQLLDTVQHLAEQVTALKNVVERRGRTRRTRTCTDNTGARRAYRETWQQDPCTRCSCRRKGARCRVRSCPKLECARQVTQEGSCCPTCN</sequence>
<dbReference type="InterPro" id="IPR000483">
    <property type="entry name" value="Cys-rich_flank_reg_C"/>
</dbReference>
<protein>
    <submittedName>
        <fullName evidence="32">Peroxidasin-like</fullName>
    </submittedName>
</protein>
<dbReference type="GO" id="GO:0016020">
    <property type="term" value="C:membrane"/>
    <property type="evidence" value="ECO:0007669"/>
    <property type="project" value="UniProtKB-SubCell"/>
</dbReference>
<dbReference type="Pfam" id="PF13855">
    <property type="entry name" value="LRR_8"/>
    <property type="match status" value="1"/>
</dbReference>
<evidence type="ECO:0000256" key="11">
    <source>
        <dbReference type="ARBA" id="ARBA00022737"/>
    </source>
</evidence>
<evidence type="ECO:0000256" key="25">
    <source>
        <dbReference type="ARBA" id="ARBA00061342"/>
    </source>
</evidence>
<evidence type="ECO:0000256" key="20">
    <source>
        <dbReference type="ARBA" id="ARBA00047544"/>
    </source>
</evidence>
<dbReference type="InterPro" id="IPR007110">
    <property type="entry name" value="Ig-like_dom"/>
</dbReference>
<proteinExistence type="evidence at transcript level"/>
<dbReference type="SUPFAM" id="SSF48113">
    <property type="entry name" value="Heme-dependent peroxidases"/>
    <property type="match status" value="1"/>
</dbReference>
<dbReference type="InterPro" id="IPR010255">
    <property type="entry name" value="Haem_peroxidase_sf"/>
</dbReference>
<feature type="region of interest" description="Disordered" evidence="28">
    <location>
        <begin position="1435"/>
        <end position="1461"/>
    </location>
</feature>
<dbReference type="GO" id="GO:0007399">
    <property type="term" value="P:nervous system development"/>
    <property type="evidence" value="ECO:0007669"/>
    <property type="project" value="UniProtKB-ARBA"/>
</dbReference>
<feature type="domain" description="Ig-like" evidence="31">
    <location>
        <begin position="431"/>
        <end position="518"/>
    </location>
</feature>
<evidence type="ECO:0000256" key="7">
    <source>
        <dbReference type="ARBA" id="ARBA00022617"/>
    </source>
</evidence>
<keyword evidence="6" id="KW-0433">Leucine-rich repeat</keyword>
<evidence type="ECO:0000259" key="30">
    <source>
        <dbReference type="PROSITE" id="PS50184"/>
    </source>
</evidence>
<dbReference type="InterPro" id="IPR003599">
    <property type="entry name" value="Ig_sub"/>
</dbReference>
<dbReference type="SMART" id="SM00369">
    <property type="entry name" value="LRR_TYP"/>
    <property type="match status" value="6"/>
</dbReference>
<evidence type="ECO:0000256" key="4">
    <source>
        <dbReference type="ARBA" id="ARBA00022525"/>
    </source>
</evidence>
<keyword evidence="13" id="KW-1133">Transmembrane helix</keyword>
<dbReference type="PROSITE" id="PS50184">
    <property type="entry name" value="VWFC_2"/>
    <property type="match status" value="1"/>
</dbReference>
<evidence type="ECO:0000256" key="18">
    <source>
        <dbReference type="ARBA" id="ARBA00023180"/>
    </source>
</evidence>
<evidence type="ECO:0000256" key="29">
    <source>
        <dbReference type="SAM" id="SignalP"/>
    </source>
</evidence>
<evidence type="ECO:0000256" key="23">
    <source>
        <dbReference type="ARBA" id="ARBA00048887"/>
    </source>
</evidence>
<keyword evidence="14" id="KW-0560">Oxidoreductase</keyword>
<evidence type="ECO:0000256" key="8">
    <source>
        <dbReference type="ARBA" id="ARBA00022692"/>
    </source>
</evidence>
<keyword evidence="16" id="KW-0472">Membrane</keyword>